<keyword evidence="3" id="KW-0813">Transport</keyword>
<keyword evidence="9 10" id="KW-0472">Membrane</keyword>
<feature type="compositionally biased region" description="Basic and acidic residues" evidence="11">
    <location>
        <begin position="75"/>
        <end position="96"/>
    </location>
</feature>
<dbReference type="SUPFAM" id="SSF103506">
    <property type="entry name" value="Mitochondrial carrier"/>
    <property type="match status" value="1"/>
</dbReference>
<dbReference type="PROSITE" id="PS50920">
    <property type="entry name" value="SOLCAR"/>
    <property type="match status" value="2"/>
</dbReference>
<gene>
    <name evidence="14" type="ORF">ACHAW5_004549</name>
</gene>
<evidence type="ECO:0000256" key="5">
    <source>
        <dbReference type="ARBA" id="ARBA00022737"/>
    </source>
</evidence>
<comment type="caution">
    <text evidence="14">The sequence shown here is derived from an EMBL/GenBank/DDBJ whole genome shotgun (WGS) entry which is preliminary data.</text>
</comment>
<evidence type="ECO:0000313" key="15">
    <source>
        <dbReference type="Proteomes" id="UP001530315"/>
    </source>
</evidence>
<reference evidence="14 15" key="1">
    <citation type="submission" date="2024-10" db="EMBL/GenBank/DDBJ databases">
        <title>Updated reference genomes for cyclostephanoid diatoms.</title>
        <authorList>
            <person name="Roberts W.R."/>
            <person name="Alverson A.J."/>
        </authorList>
    </citation>
    <scope>NUCLEOTIDE SEQUENCE [LARGE SCALE GENOMIC DNA]</scope>
    <source>
        <strain evidence="14 15">AJA276-08</strain>
    </source>
</reference>
<keyword evidence="13" id="KW-0732">Signal</keyword>
<comment type="similarity">
    <text evidence="2">Belongs to the mitochondrial carrier (TC 2.A.29) family.</text>
</comment>
<evidence type="ECO:0000256" key="2">
    <source>
        <dbReference type="ARBA" id="ARBA00006375"/>
    </source>
</evidence>
<evidence type="ECO:0000256" key="11">
    <source>
        <dbReference type="SAM" id="MobiDB-lite"/>
    </source>
</evidence>
<feature type="region of interest" description="Disordered" evidence="11">
    <location>
        <begin position="59"/>
        <end position="98"/>
    </location>
</feature>
<keyword evidence="7 12" id="KW-1133">Transmembrane helix</keyword>
<feature type="repeat" description="Solcar" evidence="10">
    <location>
        <begin position="709"/>
        <end position="817"/>
    </location>
</feature>
<feature type="chain" id="PRO_5044883262" evidence="13">
    <location>
        <begin position="19"/>
        <end position="1108"/>
    </location>
</feature>
<evidence type="ECO:0000256" key="6">
    <source>
        <dbReference type="ARBA" id="ARBA00022792"/>
    </source>
</evidence>
<dbReference type="InterPro" id="IPR023395">
    <property type="entry name" value="MCP_dom_sf"/>
</dbReference>
<dbReference type="EMBL" id="JALLAZ020001149">
    <property type="protein sequence ID" value="KAL3779703.1"/>
    <property type="molecule type" value="Genomic_DNA"/>
</dbReference>
<comment type="subcellular location">
    <subcellularLocation>
        <location evidence="1">Mitochondrion inner membrane</location>
        <topology evidence="1">Multi-pass membrane protein</topology>
    </subcellularLocation>
</comment>
<dbReference type="Gene3D" id="1.50.40.10">
    <property type="entry name" value="Mitochondrial carrier domain"/>
    <property type="match status" value="2"/>
</dbReference>
<keyword evidence="6" id="KW-0999">Mitochondrion inner membrane</keyword>
<evidence type="ECO:0000256" key="4">
    <source>
        <dbReference type="ARBA" id="ARBA00022692"/>
    </source>
</evidence>
<protein>
    <submittedName>
        <fullName evidence="14">Uncharacterized protein</fullName>
    </submittedName>
</protein>
<evidence type="ECO:0000256" key="7">
    <source>
        <dbReference type="ARBA" id="ARBA00022989"/>
    </source>
</evidence>
<feature type="transmembrane region" description="Helical" evidence="12">
    <location>
        <begin position="992"/>
        <end position="1016"/>
    </location>
</feature>
<feature type="signal peptide" evidence="13">
    <location>
        <begin position="1"/>
        <end position="18"/>
    </location>
</feature>
<keyword evidence="8" id="KW-0496">Mitochondrion</keyword>
<keyword evidence="15" id="KW-1185">Reference proteome</keyword>
<dbReference type="Proteomes" id="UP001530315">
    <property type="component" value="Unassembled WGS sequence"/>
</dbReference>
<evidence type="ECO:0000256" key="13">
    <source>
        <dbReference type="SAM" id="SignalP"/>
    </source>
</evidence>
<evidence type="ECO:0000256" key="12">
    <source>
        <dbReference type="SAM" id="Phobius"/>
    </source>
</evidence>
<dbReference type="InterPro" id="IPR044677">
    <property type="entry name" value="SLC25A3/Pic2/Mir1-like"/>
</dbReference>
<keyword evidence="4 10" id="KW-0812">Transmembrane</keyword>
<sequence length="1108" mass="121090">MAFLPLLVLLVSAPYASSYNTPCCTHTRRRKTHFSTAKSSLEFQSHFYRNCGSGSRSNGLLSSPYDHGSSRRMSGRIDIHTEKNTSDTSADKESRTSHCKKQSTLTPLTCHYYTDVSRRSAVLRILSLTILSAGFPEFSSASEIDATGQLFTPKNEMIKGGGSASARGIRLKPVEEKKSRDRKNKNLLKSSGLIQNVYETRFITYLARFLLVFDPSANAWWKKNSSSNMSPDDESSKDIRQKVFSEFAESVEVGLADYFLGPYGSYASIAAAKAGIEAAEPAKAKSAMRAENDFFLRGVLSGNERRDIQSTKRSQSKSRVAEKEAINLARQGILNLFTLLKARYTSVEAKQQLAILFSLIPNPELQPVQEIRGLLGEVDNGTISAVELFDLSDDDEALGGVRLSSRHGGGFSKSDEELIRVESPAPLGDEYKAAKLRAVMRPTSRILRINVIDGGQGYTVSPDVIVKQRGASRDCEACAIIDRNGSVSEIVLLNPGFGYGGQHSRDGLEPTLPTVEIRERKSRQRFPDNELKPAKAVPELEYEIIGVEILDGGSGYILDQPPKVALVLPHTDPDWFATPLILQDTEDDDENQVILASVTQMKLGGNGIIVDTRAVRRGRDEFELAADVLRNIKSDPIALLPPVVRPQYSKFMSDSSPSVIEKGCYYIPSLSPSKSEVALRSSKYRSIDPLFGPLGKAPVIKNALTLSSSQYARLAISGALCTVLVRTLLNPLELVKTKIQLRNDEEIIQLAMNASLKQGGPASTTNSKPTIGTSEVIKSMIEIRGPLSLFQSADITLLSSVVFGLFGFGATELFRRSFSAVFFDETSTGPSEFLLLTAATLSTLLTCAVGAPFEILRVRSMSKTENQGVRRVFEDFVVRHLFIFVGSCDRPAKFPPNLHDITFYILQEENRQKRRTGEGMSIASASSLSASAILPKGIRLDDIKPLWSSFNPIASRELPFALTKFLVFDLASSSIADLINGSRLLGDDEIQVGVGGLGLLLSAFAGALAGIAGAIVSHPADLILTLTSASSREEGQSKDWRMIVQELIAADGGVSNLFTGFSARAVFFFLVIGLQFFLYDYIKTLLDVGTDDLTLVLDVFYAVRQGLL</sequence>
<evidence type="ECO:0000256" key="1">
    <source>
        <dbReference type="ARBA" id="ARBA00004448"/>
    </source>
</evidence>
<dbReference type="PANTHER" id="PTHR45671">
    <property type="entry name" value="SOLUTE CARRIER FAMILY 25 (MITOCHONDRIAL CARRIER PHOSPHATE CARRIER), MEMBER 3, LIKE-RELATED-RELATED"/>
    <property type="match status" value="1"/>
</dbReference>
<evidence type="ECO:0000256" key="10">
    <source>
        <dbReference type="PROSITE-ProRule" id="PRU00282"/>
    </source>
</evidence>
<keyword evidence="5" id="KW-0677">Repeat</keyword>
<dbReference type="PANTHER" id="PTHR45671:SF12">
    <property type="entry name" value="MITOCHONDRIAL PHOSPHATE CARRIER PROTEIN"/>
    <property type="match status" value="1"/>
</dbReference>
<organism evidence="14 15">
    <name type="scientific">Stephanodiscus triporus</name>
    <dbReference type="NCBI Taxonomy" id="2934178"/>
    <lineage>
        <taxon>Eukaryota</taxon>
        <taxon>Sar</taxon>
        <taxon>Stramenopiles</taxon>
        <taxon>Ochrophyta</taxon>
        <taxon>Bacillariophyta</taxon>
        <taxon>Coscinodiscophyceae</taxon>
        <taxon>Thalassiosirophycidae</taxon>
        <taxon>Stephanodiscales</taxon>
        <taxon>Stephanodiscaceae</taxon>
        <taxon>Stephanodiscus</taxon>
    </lineage>
</organism>
<feature type="transmembrane region" description="Helical" evidence="12">
    <location>
        <begin position="1061"/>
        <end position="1079"/>
    </location>
</feature>
<dbReference type="Pfam" id="PF00153">
    <property type="entry name" value="Mito_carr"/>
    <property type="match status" value="2"/>
</dbReference>
<feature type="transmembrane region" description="Helical" evidence="12">
    <location>
        <begin position="833"/>
        <end position="853"/>
    </location>
</feature>
<evidence type="ECO:0000256" key="8">
    <source>
        <dbReference type="ARBA" id="ARBA00023128"/>
    </source>
</evidence>
<name>A0ABD3NWH0_9STRA</name>
<evidence type="ECO:0000256" key="3">
    <source>
        <dbReference type="ARBA" id="ARBA00022448"/>
    </source>
</evidence>
<dbReference type="GO" id="GO:0005743">
    <property type="term" value="C:mitochondrial inner membrane"/>
    <property type="evidence" value="ECO:0007669"/>
    <property type="project" value="UniProtKB-SubCell"/>
</dbReference>
<accession>A0ABD3NWH0</accession>
<evidence type="ECO:0000313" key="14">
    <source>
        <dbReference type="EMBL" id="KAL3779703.1"/>
    </source>
</evidence>
<proteinExistence type="inferred from homology"/>
<evidence type="ECO:0000256" key="9">
    <source>
        <dbReference type="ARBA" id="ARBA00023136"/>
    </source>
</evidence>
<dbReference type="InterPro" id="IPR018108">
    <property type="entry name" value="MCP_transmembrane"/>
</dbReference>
<feature type="repeat" description="Solcar" evidence="10">
    <location>
        <begin position="997"/>
        <end position="1085"/>
    </location>
</feature>
<dbReference type="AlphaFoldDB" id="A0ABD3NWH0"/>